<dbReference type="PANTHER" id="PTHR33237">
    <property type="entry name" value="F2P16.13 PROTEIN-RELATED"/>
    <property type="match status" value="1"/>
</dbReference>
<gene>
    <name evidence="3" type="primary">LOC109716542</name>
</gene>
<protein>
    <submittedName>
        <fullName evidence="3">Uncharacterized protein LOC109716542</fullName>
    </submittedName>
</protein>
<evidence type="ECO:0000313" key="3">
    <source>
        <dbReference type="RefSeq" id="XP_020097640.1"/>
    </source>
</evidence>
<accession>A0A6P5FXA9</accession>
<evidence type="ECO:0000256" key="1">
    <source>
        <dbReference type="SAM" id="MobiDB-lite"/>
    </source>
</evidence>
<keyword evidence="2" id="KW-1185">Reference proteome</keyword>
<reference evidence="3" key="2">
    <citation type="submission" date="2025-08" db="UniProtKB">
        <authorList>
            <consortium name="RefSeq"/>
        </authorList>
    </citation>
    <scope>IDENTIFICATION</scope>
    <source>
        <tissue evidence="3">Leaf</tissue>
    </source>
</reference>
<evidence type="ECO:0000313" key="2">
    <source>
        <dbReference type="Proteomes" id="UP000515123"/>
    </source>
</evidence>
<proteinExistence type="predicted"/>
<organism evidence="2 3">
    <name type="scientific">Ananas comosus</name>
    <name type="common">Pineapple</name>
    <name type="synonym">Ananas ananas</name>
    <dbReference type="NCBI Taxonomy" id="4615"/>
    <lineage>
        <taxon>Eukaryota</taxon>
        <taxon>Viridiplantae</taxon>
        <taxon>Streptophyta</taxon>
        <taxon>Embryophyta</taxon>
        <taxon>Tracheophyta</taxon>
        <taxon>Spermatophyta</taxon>
        <taxon>Magnoliopsida</taxon>
        <taxon>Liliopsida</taxon>
        <taxon>Poales</taxon>
        <taxon>Bromeliaceae</taxon>
        <taxon>Bromelioideae</taxon>
        <taxon>Ananas</taxon>
    </lineage>
</organism>
<feature type="region of interest" description="Disordered" evidence="1">
    <location>
        <begin position="88"/>
        <end position="112"/>
    </location>
</feature>
<reference evidence="2" key="1">
    <citation type="journal article" date="2015" name="Nat. Genet.">
        <title>The pineapple genome and the evolution of CAM photosynthesis.</title>
        <authorList>
            <person name="Ming R."/>
            <person name="VanBuren R."/>
            <person name="Wai C.M."/>
            <person name="Tang H."/>
            <person name="Schatz M.C."/>
            <person name="Bowers J.E."/>
            <person name="Lyons E."/>
            <person name="Wang M.L."/>
            <person name="Chen J."/>
            <person name="Biggers E."/>
            <person name="Zhang J."/>
            <person name="Huang L."/>
            <person name="Zhang L."/>
            <person name="Miao W."/>
            <person name="Zhang J."/>
            <person name="Ye Z."/>
            <person name="Miao C."/>
            <person name="Lin Z."/>
            <person name="Wang H."/>
            <person name="Zhou H."/>
            <person name="Yim W.C."/>
            <person name="Priest H.D."/>
            <person name="Zheng C."/>
            <person name="Woodhouse M."/>
            <person name="Edger P.P."/>
            <person name="Guyot R."/>
            <person name="Guo H.B."/>
            <person name="Guo H."/>
            <person name="Zheng G."/>
            <person name="Singh R."/>
            <person name="Sharma A."/>
            <person name="Min X."/>
            <person name="Zheng Y."/>
            <person name="Lee H."/>
            <person name="Gurtowski J."/>
            <person name="Sedlazeck F.J."/>
            <person name="Harkess A."/>
            <person name="McKain M.R."/>
            <person name="Liao Z."/>
            <person name="Fang J."/>
            <person name="Liu J."/>
            <person name="Zhang X."/>
            <person name="Zhang Q."/>
            <person name="Hu W."/>
            <person name="Qin Y."/>
            <person name="Wang K."/>
            <person name="Chen L.Y."/>
            <person name="Shirley N."/>
            <person name="Lin Y.R."/>
            <person name="Liu L.Y."/>
            <person name="Hernandez A.G."/>
            <person name="Wright C.L."/>
            <person name="Bulone V."/>
            <person name="Tuskan G.A."/>
            <person name="Heath K."/>
            <person name="Zee F."/>
            <person name="Moore P.H."/>
            <person name="Sunkar R."/>
            <person name="Leebens-Mack J.H."/>
            <person name="Mockler T."/>
            <person name="Bennetzen J.L."/>
            <person name="Freeling M."/>
            <person name="Sankoff D."/>
            <person name="Paterson A.H."/>
            <person name="Zhu X."/>
            <person name="Yang X."/>
            <person name="Smith J.A."/>
            <person name="Cushman J.C."/>
            <person name="Paull R.E."/>
            <person name="Yu Q."/>
        </authorList>
    </citation>
    <scope>NUCLEOTIDE SEQUENCE [LARGE SCALE GENOMIC DNA]</scope>
    <source>
        <strain evidence="2">cv. F153</strain>
    </source>
</reference>
<dbReference type="PANTHER" id="PTHR33237:SF46">
    <property type="entry name" value="OS01G0606100 PROTEIN"/>
    <property type="match status" value="1"/>
</dbReference>
<dbReference type="Proteomes" id="UP000515123">
    <property type="component" value="Linkage group 10"/>
</dbReference>
<dbReference type="OrthoDB" id="755532at2759"/>
<feature type="compositionally biased region" description="Acidic residues" evidence="1">
    <location>
        <begin position="96"/>
        <end position="112"/>
    </location>
</feature>
<dbReference type="GeneID" id="109716542"/>
<dbReference type="AlphaFoldDB" id="A0A6P5FXA9"/>
<sequence length="176" mass="19956">MIIIKKLDSFLFVLYKYILPLQKNKKKKEKTHANYANMTLPLLHTLASLLVTCSRRVSRAARRLRPGPPHLLPRFLGPRRRKIAADNHNRRQKLAEEEEQQQCYGEEEAEGEGEGEGVWRRAILMGEKCQPLDFSGVIYYDSDGRRLDAAPAPRSPVRVTPLPLAGSQRVASLVNG</sequence>
<dbReference type="RefSeq" id="XP_020097640.1">
    <property type="nucleotide sequence ID" value="XM_020242051.1"/>
</dbReference>
<name>A0A6P5FXA9_ANACO</name>